<protein>
    <submittedName>
        <fullName evidence="1">Uncharacterized protein</fullName>
    </submittedName>
</protein>
<dbReference type="AlphaFoldDB" id="A0A0C9YGE3"/>
<proteinExistence type="predicted"/>
<evidence type="ECO:0000313" key="1">
    <source>
        <dbReference type="EMBL" id="KIK15726.1"/>
    </source>
</evidence>
<keyword evidence="2" id="KW-1185">Reference proteome</keyword>
<accession>A0A0C9YGE3</accession>
<organism evidence="1 2">
    <name type="scientific">Pisolithus microcarpus 441</name>
    <dbReference type="NCBI Taxonomy" id="765257"/>
    <lineage>
        <taxon>Eukaryota</taxon>
        <taxon>Fungi</taxon>
        <taxon>Dikarya</taxon>
        <taxon>Basidiomycota</taxon>
        <taxon>Agaricomycotina</taxon>
        <taxon>Agaricomycetes</taxon>
        <taxon>Agaricomycetidae</taxon>
        <taxon>Boletales</taxon>
        <taxon>Sclerodermatineae</taxon>
        <taxon>Pisolithaceae</taxon>
        <taxon>Pisolithus</taxon>
    </lineage>
</organism>
<dbReference type="EMBL" id="KN833879">
    <property type="protein sequence ID" value="KIK15726.1"/>
    <property type="molecule type" value="Genomic_DNA"/>
</dbReference>
<reference evidence="2" key="2">
    <citation type="submission" date="2015-01" db="EMBL/GenBank/DDBJ databases">
        <title>Evolutionary Origins and Diversification of the Mycorrhizal Mutualists.</title>
        <authorList>
            <consortium name="DOE Joint Genome Institute"/>
            <consortium name="Mycorrhizal Genomics Consortium"/>
            <person name="Kohler A."/>
            <person name="Kuo A."/>
            <person name="Nagy L.G."/>
            <person name="Floudas D."/>
            <person name="Copeland A."/>
            <person name="Barry K.W."/>
            <person name="Cichocki N."/>
            <person name="Veneault-Fourrey C."/>
            <person name="LaButti K."/>
            <person name="Lindquist E.A."/>
            <person name="Lipzen A."/>
            <person name="Lundell T."/>
            <person name="Morin E."/>
            <person name="Murat C."/>
            <person name="Riley R."/>
            <person name="Ohm R."/>
            <person name="Sun H."/>
            <person name="Tunlid A."/>
            <person name="Henrissat B."/>
            <person name="Grigoriev I.V."/>
            <person name="Hibbett D.S."/>
            <person name="Martin F."/>
        </authorList>
    </citation>
    <scope>NUCLEOTIDE SEQUENCE [LARGE SCALE GENOMIC DNA]</scope>
    <source>
        <strain evidence="2">441</strain>
    </source>
</reference>
<reference evidence="1 2" key="1">
    <citation type="submission" date="2014-04" db="EMBL/GenBank/DDBJ databases">
        <authorList>
            <consortium name="DOE Joint Genome Institute"/>
            <person name="Kuo A."/>
            <person name="Kohler A."/>
            <person name="Costa M.D."/>
            <person name="Nagy L.G."/>
            <person name="Floudas D."/>
            <person name="Copeland A."/>
            <person name="Barry K.W."/>
            <person name="Cichocki N."/>
            <person name="Veneault-Fourrey C."/>
            <person name="LaButti K."/>
            <person name="Lindquist E.A."/>
            <person name="Lipzen A."/>
            <person name="Lundell T."/>
            <person name="Morin E."/>
            <person name="Murat C."/>
            <person name="Sun H."/>
            <person name="Tunlid A."/>
            <person name="Henrissat B."/>
            <person name="Grigoriev I.V."/>
            <person name="Hibbett D.S."/>
            <person name="Martin F."/>
            <person name="Nordberg H.P."/>
            <person name="Cantor M.N."/>
            <person name="Hua S.X."/>
        </authorList>
    </citation>
    <scope>NUCLEOTIDE SEQUENCE [LARGE SCALE GENOMIC DNA]</scope>
    <source>
        <strain evidence="1 2">441</strain>
    </source>
</reference>
<gene>
    <name evidence="1" type="ORF">PISMIDRAFT_686996</name>
</gene>
<sequence length="90" mass="9926">MSTDVACVGMNVNSMLVHLRDARHWQTAAALASIDVYNDYLGPIGETTRRLHSTVFYISGGGPKENSCTVWVCVHSRNSQDSEQWLLLGS</sequence>
<dbReference type="HOGENOM" id="CLU_188782_0_0_1"/>
<evidence type="ECO:0000313" key="2">
    <source>
        <dbReference type="Proteomes" id="UP000054018"/>
    </source>
</evidence>
<feature type="non-terminal residue" evidence="1">
    <location>
        <position position="1"/>
    </location>
</feature>
<name>A0A0C9YGE3_9AGAM</name>
<dbReference type="Proteomes" id="UP000054018">
    <property type="component" value="Unassembled WGS sequence"/>
</dbReference>